<organism evidence="4 5">
    <name type="scientific">Limnoraphis robusta CS-951</name>
    <dbReference type="NCBI Taxonomy" id="1637645"/>
    <lineage>
        <taxon>Bacteria</taxon>
        <taxon>Bacillati</taxon>
        <taxon>Cyanobacteriota</taxon>
        <taxon>Cyanophyceae</taxon>
        <taxon>Oscillatoriophycideae</taxon>
        <taxon>Oscillatoriales</taxon>
        <taxon>Sirenicapillariaceae</taxon>
        <taxon>Limnoraphis</taxon>
    </lineage>
</organism>
<evidence type="ECO:0000256" key="3">
    <source>
        <dbReference type="HAMAP-Rule" id="MF_01385"/>
    </source>
</evidence>
<evidence type="ECO:0000313" key="4">
    <source>
        <dbReference type="EMBL" id="KKD37529.1"/>
    </source>
</evidence>
<comment type="subcellular location">
    <subcellularLocation>
        <location evidence="3">Cytoplasm</location>
    </subcellularLocation>
</comment>
<dbReference type="Pfam" id="PF01730">
    <property type="entry name" value="UreF"/>
    <property type="match status" value="1"/>
</dbReference>
<evidence type="ECO:0000256" key="1">
    <source>
        <dbReference type="ARBA" id="ARBA00022988"/>
    </source>
</evidence>
<protein>
    <recommendedName>
        <fullName evidence="3">Urease accessory protein UreF</fullName>
    </recommendedName>
</protein>
<comment type="subunit">
    <text evidence="3">UreD, UreF and UreG form a complex that acts as a GTP-hydrolysis-dependent molecular chaperone, activating the urease apoprotein by helping to assemble the nickel containing metallocenter of UreC. The UreE protein probably delivers the nickel.</text>
</comment>
<dbReference type="Proteomes" id="UP000033607">
    <property type="component" value="Unassembled WGS sequence"/>
</dbReference>
<dbReference type="GO" id="GO:0016151">
    <property type="term" value="F:nickel cation binding"/>
    <property type="evidence" value="ECO:0007669"/>
    <property type="project" value="UniProtKB-UniRule"/>
</dbReference>
<proteinExistence type="inferred from homology"/>
<dbReference type="HAMAP" id="MF_01385">
    <property type="entry name" value="UreF"/>
    <property type="match status" value="1"/>
</dbReference>
<name>A0A0F5YF65_9CYAN</name>
<comment type="similarity">
    <text evidence="3">Belongs to the UreF family.</text>
</comment>
<sequence length="232" mass="26183">MILNLLQLASPALPLGAYSYSEGIETLIHHKGITDENSLESWLMQEIRLGSIRIEAAIMLRAYRCFVRNELTDLTDWNQWLSAARETSELRKQSWQMGNSLIKLLLELEGIQKPSSTQSDIFKLETCAAIIGKPCNYAIAFGLGASYWQIEPENALLGYLHSWATNLINTGVKLIPMGQTHGQKLLLKLHPEITQASEEIYLLEDDDLVSCSWGLGLASMQHETQYTRLFRS</sequence>
<comment type="function">
    <text evidence="3">Required for maturation of urease via the functional incorporation of the urease nickel metallocenter.</text>
</comment>
<dbReference type="PIRSF" id="PIRSF009467">
    <property type="entry name" value="Ureas_acces_UreF"/>
    <property type="match status" value="1"/>
</dbReference>
<dbReference type="OrthoDB" id="9798772at2"/>
<keyword evidence="2 3" id="KW-0143">Chaperone</keyword>
<dbReference type="AlphaFoldDB" id="A0A0F5YF65"/>
<reference evidence="4 5" key="1">
    <citation type="submission" date="2015-06" db="EMBL/GenBank/DDBJ databases">
        <title>Draft genome assembly of filamentous brackish cyanobacterium Limnoraphis robusta strain CS-951.</title>
        <authorList>
            <person name="Willis A."/>
            <person name="Parks M."/>
            <person name="Burford M.A."/>
        </authorList>
    </citation>
    <scope>NUCLEOTIDE SEQUENCE [LARGE SCALE GENOMIC DNA]</scope>
    <source>
        <strain evidence="4 5">CS-951</strain>
    </source>
</reference>
<comment type="caution">
    <text evidence="4">The sequence shown here is derived from an EMBL/GenBank/DDBJ whole genome shotgun (WGS) entry which is preliminary data.</text>
</comment>
<dbReference type="PANTHER" id="PTHR33620:SF1">
    <property type="entry name" value="UREASE ACCESSORY PROTEIN F"/>
    <property type="match status" value="1"/>
</dbReference>
<keyword evidence="1 3" id="KW-0996">Nickel insertion</keyword>
<dbReference type="RefSeq" id="WP_046279140.1">
    <property type="nucleotide sequence ID" value="NZ_LATL02000350.1"/>
</dbReference>
<gene>
    <name evidence="3" type="primary">ureF</name>
    <name evidence="4" type="ORF">WN50_13835</name>
</gene>
<dbReference type="EMBL" id="LATL02000350">
    <property type="protein sequence ID" value="KKD37529.1"/>
    <property type="molecule type" value="Genomic_DNA"/>
</dbReference>
<evidence type="ECO:0000313" key="5">
    <source>
        <dbReference type="Proteomes" id="UP000033607"/>
    </source>
</evidence>
<dbReference type="PATRIC" id="fig|1637645.4.peg.6841"/>
<evidence type="ECO:0000256" key="2">
    <source>
        <dbReference type="ARBA" id="ARBA00023186"/>
    </source>
</evidence>
<accession>A0A0F5YF65</accession>
<dbReference type="InterPro" id="IPR002639">
    <property type="entry name" value="UreF"/>
</dbReference>
<dbReference type="InterPro" id="IPR038277">
    <property type="entry name" value="UreF_sf"/>
</dbReference>
<dbReference type="GO" id="GO:0005737">
    <property type="term" value="C:cytoplasm"/>
    <property type="evidence" value="ECO:0007669"/>
    <property type="project" value="UniProtKB-SubCell"/>
</dbReference>
<keyword evidence="3" id="KW-0963">Cytoplasm</keyword>
<dbReference type="Gene3D" id="1.10.4190.10">
    <property type="entry name" value="Urease accessory protein UreF"/>
    <property type="match status" value="1"/>
</dbReference>
<dbReference type="PANTHER" id="PTHR33620">
    <property type="entry name" value="UREASE ACCESSORY PROTEIN F"/>
    <property type="match status" value="1"/>
</dbReference>